<dbReference type="InterPro" id="IPR038488">
    <property type="entry name" value="Integrase_DNA-bd_sf"/>
</dbReference>
<dbReference type="InterPro" id="IPR013762">
    <property type="entry name" value="Integrase-like_cat_sf"/>
</dbReference>
<proteinExistence type="inferred from homology"/>
<evidence type="ECO:0000256" key="2">
    <source>
        <dbReference type="ARBA" id="ARBA00022908"/>
    </source>
</evidence>
<dbReference type="PANTHER" id="PTHR30629">
    <property type="entry name" value="PROPHAGE INTEGRASE"/>
    <property type="match status" value="1"/>
</dbReference>
<comment type="similarity">
    <text evidence="1">Belongs to the 'phage' integrase family.</text>
</comment>
<name>A0ABX3U7L2_KLUIN</name>
<organism evidence="6 7">
    <name type="scientific">Kluyvera intermedia</name>
    <name type="common">Enterobacter intermedius</name>
    <dbReference type="NCBI Taxonomy" id="61648"/>
    <lineage>
        <taxon>Bacteria</taxon>
        <taxon>Pseudomonadati</taxon>
        <taxon>Pseudomonadota</taxon>
        <taxon>Gammaproteobacteria</taxon>
        <taxon>Enterobacterales</taxon>
        <taxon>Enterobacteriaceae</taxon>
        <taxon>Kluyvera</taxon>
    </lineage>
</organism>
<dbReference type="PROSITE" id="PS51898">
    <property type="entry name" value="TYR_RECOMBINASE"/>
    <property type="match status" value="1"/>
</dbReference>
<evidence type="ECO:0000256" key="3">
    <source>
        <dbReference type="ARBA" id="ARBA00023125"/>
    </source>
</evidence>
<dbReference type="Proteomes" id="UP000192521">
    <property type="component" value="Unassembled WGS sequence"/>
</dbReference>
<gene>
    <name evidence="6" type="ORF">B2M27_25740</name>
</gene>
<dbReference type="InterPro" id="IPR025166">
    <property type="entry name" value="Integrase_DNA_bind_dom"/>
</dbReference>
<dbReference type="Gene3D" id="1.10.443.10">
    <property type="entry name" value="Intergrase catalytic core"/>
    <property type="match status" value="1"/>
</dbReference>
<protein>
    <submittedName>
        <fullName evidence="6">Integrase</fullName>
    </submittedName>
</protein>
<dbReference type="CDD" id="cd00801">
    <property type="entry name" value="INT_P4_C"/>
    <property type="match status" value="1"/>
</dbReference>
<evidence type="ECO:0000313" key="7">
    <source>
        <dbReference type="Proteomes" id="UP000192521"/>
    </source>
</evidence>
<dbReference type="EMBL" id="MWPR01000075">
    <property type="protein sequence ID" value="ORJ47485.1"/>
    <property type="molecule type" value="Genomic_DNA"/>
</dbReference>
<feature type="domain" description="Tyr recombinase" evidence="5">
    <location>
        <begin position="199"/>
        <end position="385"/>
    </location>
</feature>
<evidence type="ECO:0000313" key="6">
    <source>
        <dbReference type="EMBL" id="ORJ47485.1"/>
    </source>
</evidence>
<dbReference type="RefSeq" id="WP_085007723.1">
    <property type="nucleotide sequence ID" value="NZ_MWPR01000075.1"/>
</dbReference>
<dbReference type="InterPro" id="IPR011010">
    <property type="entry name" value="DNA_brk_join_enz"/>
</dbReference>
<evidence type="ECO:0000259" key="5">
    <source>
        <dbReference type="PROSITE" id="PS51898"/>
    </source>
</evidence>
<keyword evidence="2" id="KW-0229">DNA integration</keyword>
<dbReference type="InterPro" id="IPR002104">
    <property type="entry name" value="Integrase_catalytic"/>
</dbReference>
<dbReference type="InterPro" id="IPR010998">
    <property type="entry name" value="Integrase_recombinase_N"/>
</dbReference>
<dbReference type="Pfam" id="PF13356">
    <property type="entry name" value="Arm-DNA-bind_3"/>
    <property type="match status" value="1"/>
</dbReference>
<evidence type="ECO:0000256" key="1">
    <source>
        <dbReference type="ARBA" id="ARBA00008857"/>
    </source>
</evidence>
<accession>A0ABX3U7L2</accession>
<dbReference type="SUPFAM" id="SSF56349">
    <property type="entry name" value="DNA breaking-rejoining enzymes"/>
    <property type="match status" value="1"/>
</dbReference>
<comment type="caution">
    <text evidence="6">The sequence shown here is derived from an EMBL/GenBank/DDBJ whole genome shotgun (WGS) entry which is preliminary data.</text>
</comment>
<dbReference type="Pfam" id="PF00589">
    <property type="entry name" value="Phage_integrase"/>
    <property type="match status" value="1"/>
</dbReference>
<sequence>MLTDTRLKKLLGKRREAVEIESDSHGLNARISQAGKITFFYRYRWQGKPVKLNVGDYPAMSIAQARERRQLFRNWLIEGLDPREQIKLEKLTKSEALTVGQAFTYWIDKYCVPNGLTKTSYYVSVFEKHIASQMSAVKIDNTSRLHWISLFDSIESRVMSHYMVSLCKRAFRFCQNRGVININPLSDILPTDVGAKPKKRSRVLSDAELKMIFSWLKNHMSFESRFLVKFVMLTGCRTADIRLSKRDWFSLDEKTWTIPPESYKTRTTVRRALSDGAVALLRSHFSMITTDHVVTSQRKVAGRIQDKPVHAPVASNYARTIWTGAGMKEWSLHDMRRTLATKLSELGCPPHVIEKLLGHQMVGVMAHYNLHDYLDDQRHWIAIWEKHLESVIGETLI</sequence>
<reference evidence="6 7" key="1">
    <citation type="submission" date="2017-02" db="EMBL/GenBank/DDBJ databases">
        <title>Draft genome sequence of a Kluyvera intermedia isolate from a patient with a pancreatic abscess.</title>
        <authorList>
            <person name="Thele R."/>
        </authorList>
    </citation>
    <scope>NUCLEOTIDE SEQUENCE [LARGE SCALE GENOMIC DNA]</scope>
    <source>
        <strain evidence="6 7">FOSA7093</strain>
    </source>
</reference>
<dbReference type="InterPro" id="IPR050808">
    <property type="entry name" value="Phage_Integrase"/>
</dbReference>
<keyword evidence="3" id="KW-0238">DNA-binding</keyword>
<dbReference type="Gene3D" id="1.10.150.130">
    <property type="match status" value="1"/>
</dbReference>
<evidence type="ECO:0000256" key="4">
    <source>
        <dbReference type="ARBA" id="ARBA00023172"/>
    </source>
</evidence>
<keyword evidence="7" id="KW-1185">Reference proteome</keyword>
<keyword evidence="4" id="KW-0233">DNA recombination</keyword>
<dbReference type="PANTHER" id="PTHR30629:SF2">
    <property type="entry name" value="PROPHAGE INTEGRASE INTS-RELATED"/>
    <property type="match status" value="1"/>
</dbReference>
<dbReference type="Gene3D" id="3.30.160.390">
    <property type="entry name" value="Integrase, DNA-binding domain"/>
    <property type="match status" value="1"/>
</dbReference>